<dbReference type="OrthoDB" id="9446342at2759"/>
<comment type="similarity">
    <text evidence="1">Belongs to the Rab GDI family.</text>
</comment>
<dbReference type="AlphaFoldDB" id="A0A8S0W2B9"/>
<dbReference type="GO" id="GO:0005092">
    <property type="term" value="F:GDP-dissociation inhibitor activity"/>
    <property type="evidence" value="ECO:0007669"/>
    <property type="project" value="InterPro"/>
</dbReference>
<dbReference type="GO" id="GO:0007264">
    <property type="term" value="P:small GTPase-mediated signal transduction"/>
    <property type="evidence" value="ECO:0007669"/>
    <property type="project" value="InterPro"/>
</dbReference>
<evidence type="ECO:0000256" key="2">
    <source>
        <dbReference type="SAM" id="MobiDB-lite"/>
    </source>
</evidence>
<keyword evidence="4" id="KW-1185">Reference proteome</keyword>
<dbReference type="PRINTS" id="PR00891">
    <property type="entry name" value="RABGDIREP"/>
</dbReference>
<dbReference type="Pfam" id="PF00996">
    <property type="entry name" value="GDI"/>
    <property type="match status" value="1"/>
</dbReference>
<feature type="region of interest" description="Disordered" evidence="2">
    <location>
        <begin position="541"/>
        <end position="566"/>
    </location>
</feature>
<evidence type="ECO:0000256" key="1">
    <source>
        <dbReference type="ARBA" id="ARBA00005593"/>
    </source>
</evidence>
<reference evidence="3 4" key="1">
    <citation type="submission" date="2020-01" db="EMBL/GenBank/DDBJ databases">
        <authorList>
            <person name="Gupta K D."/>
        </authorList>
    </citation>
    <scope>NUCLEOTIDE SEQUENCE [LARGE SCALE GENOMIC DNA]</scope>
</reference>
<dbReference type="InterPro" id="IPR036188">
    <property type="entry name" value="FAD/NAD-bd_sf"/>
</dbReference>
<feature type="compositionally biased region" description="Acidic residues" evidence="2">
    <location>
        <begin position="557"/>
        <end position="566"/>
    </location>
</feature>
<feature type="region of interest" description="Disordered" evidence="2">
    <location>
        <begin position="60"/>
        <end position="83"/>
    </location>
</feature>
<evidence type="ECO:0008006" key="5">
    <source>
        <dbReference type="Google" id="ProtNLM"/>
    </source>
</evidence>
<dbReference type="PANTHER" id="PTHR11787">
    <property type="entry name" value="RAB GDP-DISSOCIATION INHIBITOR"/>
    <property type="match status" value="1"/>
</dbReference>
<dbReference type="Gene3D" id="3.50.50.60">
    <property type="entry name" value="FAD/NAD(P)-binding domain"/>
    <property type="match status" value="2"/>
</dbReference>
<dbReference type="GO" id="GO:0005968">
    <property type="term" value="C:Rab-protein geranylgeranyltransferase complex"/>
    <property type="evidence" value="ECO:0007669"/>
    <property type="project" value="TreeGrafter"/>
</dbReference>
<dbReference type="Gene3D" id="3.30.519.10">
    <property type="entry name" value="Guanine Nucleotide Dissociation Inhibitor, domain 2"/>
    <property type="match status" value="1"/>
</dbReference>
<dbReference type="InterPro" id="IPR018203">
    <property type="entry name" value="GDP_dissociation_inhibitor"/>
</dbReference>
<gene>
    <name evidence="3" type="ORF">AAE3_LOCUS1840</name>
</gene>
<dbReference type="GO" id="GO:0005634">
    <property type="term" value="C:nucleus"/>
    <property type="evidence" value="ECO:0007669"/>
    <property type="project" value="TreeGrafter"/>
</dbReference>
<name>A0A8S0W2B9_CYCAE</name>
<protein>
    <recommendedName>
        <fullName evidence="5">Rab proteins geranylgeranyltransferase</fullName>
    </recommendedName>
</protein>
<dbReference type="EMBL" id="CACVBS010000024">
    <property type="protein sequence ID" value="CAA7259504.1"/>
    <property type="molecule type" value="Genomic_DNA"/>
</dbReference>
<proteinExistence type="inferred from homology"/>
<organism evidence="3 4">
    <name type="scientific">Cyclocybe aegerita</name>
    <name type="common">Black poplar mushroom</name>
    <name type="synonym">Agrocybe aegerita</name>
    <dbReference type="NCBI Taxonomy" id="1973307"/>
    <lineage>
        <taxon>Eukaryota</taxon>
        <taxon>Fungi</taxon>
        <taxon>Dikarya</taxon>
        <taxon>Basidiomycota</taxon>
        <taxon>Agaricomycotina</taxon>
        <taxon>Agaricomycetes</taxon>
        <taxon>Agaricomycetidae</taxon>
        <taxon>Agaricales</taxon>
        <taxon>Agaricineae</taxon>
        <taxon>Bolbitiaceae</taxon>
        <taxon>Cyclocybe</taxon>
    </lineage>
</organism>
<evidence type="ECO:0000313" key="3">
    <source>
        <dbReference type="EMBL" id="CAA7259504.1"/>
    </source>
</evidence>
<dbReference type="GO" id="GO:0016192">
    <property type="term" value="P:vesicle-mediated transport"/>
    <property type="evidence" value="ECO:0007669"/>
    <property type="project" value="TreeGrafter"/>
</dbReference>
<feature type="region of interest" description="Disordered" evidence="2">
    <location>
        <begin position="364"/>
        <end position="388"/>
    </location>
</feature>
<accession>A0A8S0W2B9</accession>
<dbReference type="GO" id="GO:0005829">
    <property type="term" value="C:cytosol"/>
    <property type="evidence" value="ECO:0007669"/>
    <property type="project" value="TreeGrafter"/>
</dbReference>
<dbReference type="SUPFAM" id="SSF51905">
    <property type="entry name" value="FAD/NAD(P)-binding domain"/>
    <property type="match status" value="1"/>
</dbReference>
<dbReference type="Proteomes" id="UP000467700">
    <property type="component" value="Unassembled WGS sequence"/>
</dbReference>
<evidence type="ECO:0000313" key="4">
    <source>
        <dbReference type="Proteomes" id="UP000467700"/>
    </source>
</evidence>
<sequence>MEESQFDAVIFGTGLVESMTAAALSKAGYKVAHIDVNPYYGGDEASLSLEEFVQWADQVSSSSSEPSNPPPRFQRVSRSPEVPPQSRQYSICLQPAVIPSTGPLIASLVSSGVAKYSGFRLVDCVSVYDSSGRVKSVPGSKEDIFKSKEISLIEKRRLMRFLTFAAGDLEGRQELEGKRDTPFVEFLKTTFTLSDEIANVIAYSLAYCMSATEPTFPTLRRLQQYLRSAGRYGPSPFLIGHYGCLGDIAQGFCRAAAVSGAVYILGRKVTNISRAFLTKTEEKDDFPSSSDEKEKLAFNYNIDLEDFPDTLSCNLIISSPTYIPSALREETLQVPSPSREFDSNVSCLARCVAILDQALALRMQDPQPSTPEPTEEDEEDSQTAETAPKAVGVDTAILVFPPSSVAGGSTAHSAAVLINGEGSLSTPRDRWLVYITLPLSQQPEASTSAEALLKPYLDALLLLSADPSHSPIKPLFTAFYLENPGPQLTTPGSSMDTESSSYLVLAPLPLVSLPDFPDEAALNAESTFKQAIKFLRSISKENKEDEEELGFWPPLPADEDADDNEW</sequence>
<dbReference type="PANTHER" id="PTHR11787:SF4">
    <property type="entry name" value="CHM, RAB ESCORT PROTEIN 1"/>
    <property type="match status" value="1"/>
</dbReference>
<dbReference type="FunFam" id="1.10.405.10:FF:000003">
    <property type="entry name" value="Rab proteins geranylgeranyltransferase component A"/>
    <property type="match status" value="1"/>
</dbReference>
<feature type="compositionally biased region" description="Acidic residues" evidence="2">
    <location>
        <begin position="373"/>
        <end position="382"/>
    </location>
</feature>
<comment type="caution">
    <text evidence="3">The sequence shown here is derived from an EMBL/GenBank/DDBJ whole genome shotgun (WGS) entry which is preliminary data.</text>
</comment>